<gene>
    <name evidence="2" type="ORF">NLJ89_g1905</name>
</gene>
<proteinExistence type="predicted"/>
<organism evidence="2 3">
    <name type="scientific">Agrocybe chaxingu</name>
    <dbReference type="NCBI Taxonomy" id="84603"/>
    <lineage>
        <taxon>Eukaryota</taxon>
        <taxon>Fungi</taxon>
        <taxon>Dikarya</taxon>
        <taxon>Basidiomycota</taxon>
        <taxon>Agaricomycotina</taxon>
        <taxon>Agaricomycetes</taxon>
        <taxon>Agaricomycetidae</taxon>
        <taxon>Agaricales</taxon>
        <taxon>Agaricineae</taxon>
        <taxon>Strophariaceae</taxon>
        <taxon>Agrocybe</taxon>
    </lineage>
</organism>
<feature type="compositionally biased region" description="Acidic residues" evidence="1">
    <location>
        <begin position="546"/>
        <end position="562"/>
    </location>
</feature>
<dbReference type="AlphaFoldDB" id="A0A9W8MZ54"/>
<dbReference type="EMBL" id="JANKHO010000107">
    <property type="protein sequence ID" value="KAJ3515205.1"/>
    <property type="molecule type" value="Genomic_DNA"/>
</dbReference>
<dbReference type="Proteomes" id="UP001148786">
    <property type="component" value="Unassembled WGS sequence"/>
</dbReference>
<evidence type="ECO:0000313" key="3">
    <source>
        <dbReference type="Proteomes" id="UP001148786"/>
    </source>
</evidence>
<feature type="region of interest" description="Disordered" evidence="1">
    <location>
        <begin position="51"/>
        <end position="73"/>
    </location>
</feature>
<name>A0A9W8MZ54_9AGAR</name>
<sequence length="577" mass="65972">MDSPTPFLSDEAIKAMSEDEMRQALGKMQEEIARLSLERAALLKKIDQKSEEIEDLEDTSSNPSNGDDEETQIDYENVVKDNLAALKMEKWKTDVILMDGDHKVQLSTFTPELPPEIWYSIFERTIPPNWLLDPSISLGYDSSWSVALRLKKNIVMLQMLLRTIRNSPYKYGDLTKALNILCYISEAFVNRFAKYLTVLFFLCPRLESFACTSLIPLPQQAVIPMPPQSVTRLQLSSVISWETIKSLLNETRTTLTSLWLQMPETTPELVPDAPISLSRLSSLVLECKLKPGNRRGHDVNFLRRQFDFPGLLKITLCQLTVGGMEQGIEDAVIAFLERHGAELVFLNLHPSFSLLLPDTFFYRLLRLQKISPHLERFIMPLPFVVKNKNWLERFSHPKLQWLDFCHPPNAIPDTVGLSNISVPRGDLPALRGSRVLSCLPHVSYEWLPDFPPEAVRTANESFAINFYPSQLIHSVDYIYWLRPQWDSGRSGWRCDDHFASSFRDGEWPRVDQLLKEGSLDLSASYPRETDKNESDSEDGAYVPGSDDSESEDDLVSEVETESEISREDWSEMDLAFV</sequence>
<dbReference type="OrthoDB" id="3258555at2759"/>
<comment type="caution">
    <text evidence="2">The sequence shown here is derived from an EMBL/GenBank/DDBJ whole genome shotgun (WGS) entry which is preliminary data.</text>
</comment>
<accession>A0A9W8MZ54</accession>
<keyword evidence="3" id="KW-1185">Reference proteome</keyword>
<protein>
    <submittedName>
        <fullName evidence="2">Uncharacterized protein</fullName>
    </submittedName>
</protein>
<reference evidence="2" key="1">
    <citation type="submission" date="2022-07" db="EMBL/GenBank/DDBJ databases">
        <title>Genome Sequence of Agrocybe chaxingu.</title>
        <authorList>
            <person name="Buettner E."/>
        </authorList>
    </citation>
    <scope>NUCLEOTIDE SEQUENCE</scope>
    <source>
        <strain evidence="2">MP-N11</strain>
    </source>
</reference>
<evidence type="ECO:0000256" key="1">
    <source>
        <dbReference type="SAM" id="MobiDB-lite"/>
    </source>
</evidence>
<evidence type="ECO:0000313" key="2">
    <source>
        <dbReference type="EMBL" id="KAJ3515205.1"/>
    </source>
</evidence>
<feature type="region of interest" description="Disordered" evidence="1">
    <location>
        <begin position="524"/>
        <end position="577"/>
    </location>
</feature>